<dbReference type="PROSITE" id="PS51257">
    <property type="entry name" value="PROKAR_LIPOPROTEIN"/>
    <property type="match status" value="1"/>
</dbReference>
<gene>
    <name evidence="2" type="ORF">ACFFV7_48805</name>
</gene>
<evidence type="ECO:0008006" key="4">
    <source>
        <dbReference type="Google" id="ProtNLM"/>
    </source>
</evidence>
<dbReference type="RefSeq" id="WP_189651870.1">
    <property type="nucleotide sequence ID" value="NZ_BMRC01000022.1"/>
</dbReference>
<dbReference type="Proteomes" id="UP001589647">
    <property type="component" value="Unassembled WGS sequence"/>
</dbReference>
<accession>A0ABV5IZJ2</accession>
<protein>
    <recommendedName>
        <fullName evidence="4">Lipoprotein</fullName>
    </recommendedName>
</protein>
<feature type="chain" id="PRO_5047066175" description="Lipoprotein" evidence="1">
    <location>
        <begin position="24"/>
        <end position="146"/>
    </location>
</feature>
<evidence type="ECO:0000313" key="2">
    <source>
        <dbReference type="EMBL" id="MFB9209159.1"/>
    </source>
</evidence>
<organism evidence="2 3">
    <name type="scientific">Nonomuraea spiralis</name>
    <dbReference type="NCBI Taxonomy" id="46182"/>
    <lineage>
        <taxon>Bacteria</taxon>
        <taxon>Bacillati</taxon>
        <taxon>Actinomycetota</taxon>
        <taxon>Actinomycetes</taxon>
        <taxon>Streptosporangiales</taxon>
        <taxon>Streptosporangiaceae</taxon>
        <taxon>Nonomuraea</taxon>
    </lineage>
</organism>
<reference evidence="2 3" key="1">
    <citation type="submission" date="2024-09" db="EMBL/GenBank/DDBJ databases">
        <authorList>
            <person name="Sun Q."/>
            <person name="Mori K."/>
        </authorList>
    </citation>
    <scope>NUCLEOTIDE SEQUENCE [LARGE SCALE GENOMIC DNA]</scope>
    <source>
        <strain evidence="2 3">CCM 3426</strain>
    </source>
</reference>
<feature type="signal peptide" evidence="1">
    <location>
        <begin position="1"/>
        <end position="23"/>
    </location>
</feature>
<sequence>MKKLTALLLLALATACSGGGTQASPQAQQSLYASDAEVKFAQCVRDNGVDDFPDTVGDEGYTIKDLAAFDKAQQTCAKWREAGGLAKKVDAAYIDAVTKFAKCMRERGMQVHDPDPKTGNYQVNVNDKDRAAFEKAQNECRHLLPR</sequence>
<comment type="caution">
    <text evidence="2">The sequence shown here is derived from an EMBL/GenBank/DDBJ whole genome shotgun (WGS) entry which is preliminary data.</text>
</comment>
<dbReference type="EMBL" id="JBHMEI010000095">
    <property type="protein sequence ID" value="MFB9209159.1"/>
    <property type="molecule type" value="Genomic_DNA"/>
</dbReference>
<evidence type="ECO:0000256" key="1">
    <source>
        <dbReference type="SAM" id="SignalP"/>
    </source>
</evidence>
<evidence type="ECO:0000313" key="3">
    <source>
        <dbReference type="Proteomes" id="UP001589647"/>
    </source>
</evidence>
<keyword evidence="3" id="KW-1185">Reference proteome</keyword>
<keyword evidence="1" id="KW-0732">Signal</keyword>
<name>A0ABV5IZJ2_9ACTN</name>
<proteinExistence type="predicted"/>